<dbReference type="Gene3D" id="3.40.50.2300">
    <property type="match status" value="1"/>
</dbReference>
<dbReference type="Pfam" id="PF00196">
    <property type="entry name" value="GerE"/>
    <property type="match status" value="1"/>
</dbReference>
<dbReference type="InterPro" id="IPR036388">
    <property type="entry name" value="WH-like_DNA-bd_sf"/>
</dbReference>
<comment type="caution">
    <text evidence="2">The sequence shown here is derived from an EMBL/GenBank/DDBJ whole genome shotgun (WGS) entry which is preliminary data.</text>
</comment>
<dbReference type="SUPFAM" id="SSF46894">
    <property type="entry name" value="C-terminal effector domain of the bipartite response regulators"/>
    <property type="match status" value="1"/>
</dbReference>
<dbReference type="InterPro" id="IPR051015">
    <property type="entry name" value="EvgA-like"/>
</dbReference>
<dbReference type="GO" id="GO:0006355">
    <property type="term" value="P:regulation of DNA-templated transcription"/>
    <property type="evidence" value="ECO:0007669"/>
    <property type="project" value="InterPro"/>
</dbReference>
<dbReference type="InterPro" id="IPR016032">
    <property type="entry name" value="Sig_transdc_resp-reg_C-effctor"/>
</dbReference>
<evidence type="ECO:0000259" key="1">
    <source>
        <dbReference type="PROSITE" id="PS50043"/>
    </source>
</evidence>
<organism evidence="2 3">
    <name type="scientific">Neopusillimonas maritima</name>
    <dbReference type="NCBI Taxonomy" id="2026239"/>
    <lineage>
        <taxon>Bacteria</taxon>
        <taxon>Pseudomonadati</taxon>
        <taxon>Pseudomonadota</taxon>
        <taxon>Betaproteobacteria</taxon>
        <taxon>Burkholderiales</taxon>
        <taxon>Alcaligenaceae</taxon>
        <taxon>Neopusillimonas</taxon>
    </lineage>
</organism>
<dbReference type="GO" id="GO:0003677">
    <property type="term" value="F:DNA binding"/>
    <property type="evidence" value="ECO:0007669"/>
    <property type="project" value="InterPro"/>
</dbReference>
<dbReference type="CDD" id="cd06170">
    <property type="entry name" value="LuxR_C_like"/>
    <property type="match status" value="1"/>
</dbReference>
<dbReference type="EMBL" id="NQYH01000009">
    <property type="protein sequence ID" value="RIY40421.1"/>
    <property type="molecule type" value="Genomic_DNA"/>
</dbReference>
<dbReference type="AlphaFoldDB" id="A0A3A1YSD5"/>
<evidence type="ECO:0000313" key="3">
    <source>
        <dbReference type="Proteomes" id="UP000266206"/>
    </source>
</evidence>
<protein>
    <submittedName>
        <fullName evidence="2">Helix-turn-helix transcriptional regulator</fullName>
    </submittedName>
</protein>
<proteinExistence type="predicted"/>
<name>A0A3A1YSD5_9BURK</name>
<dbReference type="PANTHER" id="PTHR45566">
    <property type="entry name" value="HTH-TYPE TRANSCRIPTIONAL REGULATOR YHJB-RELATED"/>
    <property type="match status" value="1"/>
</dbReference>
<dbReference type="PRINTS" id="PR00038">
    <property type="entry name" value="HTHLUXR"/>
</dbReference>
<reference evidence="2 3" key="1">
    <citation type="submission" date="2017-08" db="EMBL/GenBank/DDBJ databases">
        <title>Pusillimonas indicus sp. nov., a member of the family Alcaligenaceae isolated from surface seawater.</title>
        <authorList>
            <person name="Li J."/>
        </authorList>
    </citation>
    <scope>NUCLEOTIDE SEQUENCE [LARGE SCALE GENOMIC DNA]</scope>
    <source>
        <strain evidence="2 3">L52-1-41</strain>
    </source>
</reference>
<dbReference type="SUPFAM" id="SSF52172">
    <property type="entry name" value="CheY-like"/>
    <property type="match status" value="1"/>
</dbReference>
<dbReference type="InterPro" id="IPR011006">
    <property type="entry name" value="CheY-like_superfamily"/>
</dbReference>
<dbReference type="Proteomes" id="UP000266206">
    <property type="component" value="Unassembled WGS sequence"/>
</dbReference>
<accession>A0A3A1YSD5</accession>
<dbReference type="RefSeq" id="WP_119516514.1">
    <property type="nucleotide sequence ID" value="NZ_NQYH01000009.1"/>
</dbReference>
<evidence type="ECO:0000313" key="2">
    <source>
        <dbReference type="EMBL" id="RIY40421.1"/>
    </source>
</evidence>
<dbReference type="PANTHER" id="PTHR45566:SF1">
    <property type="entry name" value="HTH-TYPE TRANSCRIPTIONAL REGULATOR YHJB-RELATED"/>
    <property type="match status" value="1"/>
</dbReference>
<dbReference type="Gene3D" id="1.10.10.10">
    <property type="entry name" value="Winged helix-like DNA-binding domain superfamily/Winged helix DNA-binding domain"/>
    <property type="match status" value="1"/>
</dbReference>
<dbReference type="OrthoDB" id="9794397at2"/>
<dbReference type="SMART" id="SM00421">
    <property type="entry name" value="HTH_LUXR"/>
    <property type="match status" value="1"/>
</dbReference>
<sequence>MMSIPVLLITQDDSLWQHWRKINAQSWAPARGHNLSDLDRWRQHGRSLVILDRQLPKLPDWDDPQWKKHFHDLQIVIASIRPNDHEASRTFTAGSSGYLHAYSPIPVLESALQSVSAGSVWMGRSLVNRILQEIDRRLKPGQESKGQAWADSLTLREKEVAQRAAVGRSNQEIADELGITERTVRAHMTAIFEKLGVADRLTLALKVHGISAN</sequence>
<feature type="domain" description="HTH luxR-type" evidence="1">
    <location>
        <begin position="146"/>
        <end position="211"/>
    </location>
</feature>
<dbReference type="PROSITE" id="PS50043">
    <property type="entry name" value="HTH_LUXR_2"/>
    <property type="match status" value="1"/>
</dbReference>
<dbReference type="InterPro" id="IPR000792">
    <property type="entry name" value="Tscrpt_reg_LuxR_C"/>
</dbReference>
<dbReference type="PROSITE" id="PS00622">
    <property type="entry name" value="HTH_LUXR_1"/>
    <property type="match status" value="1"/>
</dbReference>
<gene>
    <name evidence="2" type="ORF">CJP73_11205</name>
</gene>